<reference evidence="1 2" key="1">
    <citation type="submission" date="2022-12" db="EMBL/GenBank/DDBJ databases">
        <title>Chromosome-scale assembly of the Ensete ventricosum genome.</title>
        <authorList>
            <person name="Dussert Y."/>
            <person name="Stocks J."/>
            <person name="Wendawek A."/>
            <person name="Woldeyes F."/>
            <person name="Nichols R.A."/>
            <person name="Borrell J.S."/>
        </authorList>
    </citation>
    <scope>NUCLEOTIDE SEQUENCE [LARGE SCALE GENOMIC DNA]</scope>
    <source>
        <strain evidence="2">cv. Maze</strain>
        <tissue evidence="1">Seeds</tissue>
    </source>
</reference>
<comment type="caution">
    <text evidence="1">The sequence shown here is derived from an EMBL/GenBank/DDBJ whole genome shotgun (WGS) entry which is preliminary data.</text>
</comment>
<evidence type="ECO:0000313" key="1">
    <source>
        <dbReference type="EMBL" id="KAJ8497843.1"/>
    </source>
</evidence>
<gene>
    <name evidence="1" type="ORF">OPV22_008395</name>
</gene>
<dbReference type="Proteomes" id="UP001222027">
    <property type="component" value="Unassembled WGS sequence"/>
</dbReference>
<protein>
    <submittedName>
        <fullName evidence="1">Uncharacterized protein</fullName>
    </submittedName>
</protein>
<accession>A0AAV8R2T8</accession>
<proteinExistence type="predicted"/>
<dbReference type="AlphaFoldDB" id="A0AAV8R2T8"/>
<evidence type="ECO:0000313" key="2">
    <source>
        <dbReference type="Proteomes" id="UP001222027"/>
    </source>
</evidence>
<organism evidence="1 2">
    <name type="scientific">Ensete ventricosum</name>
    <name type="common">Abyssinian banana</name>
    <name type="synonym">Musa ensete</name>
    <dbReference type="NCBI Taxonomy" id="4639"/>
    <lineage>
        <taxon>Eukaryota</taxon>
        <taxon>Viridiplantae</taxon>
        <taxon>Streptophyta</taxon>
        <taxon>Embryophyta</taxon>
        <taxon>Tracheophyta</taxon>
        <taxon>Spermatophyta</taxon>
        <taxon>Magnoliopsida</taxon>
        <taxon>Liliopsida</taxon>
        <taxon>Zingiberales</taxon>
        <taxon>Musaceae</taxon>
        <taxon>Ensete</taxon>
    </lineage>
</organism>
<name>A0AAV8R2T8_ENSVE</name>
<keyword evidence="2" id="KW-1185">Reference proteome</keyword>
<sequence>MAASCIAAADPFATDLRTRSICLCPLLLSAVAPPRFSPLRCQSMLGRGLTAVPQRRLLPRLEGLNWLILYWSEIVFLVLRTCSSDRLGNSKNFIEAVASADRCWHTRIESNVGYTFDETSVKKGCANGRNKAMKQNWRVSIDNTRGATTQCRFDQTSLKHASNLPANYKIL</sequence>
<dbReference type="EMBL" id="JAQQAF010000003">
    <property type="protein sequence ID" value="KAJ8497843.1"/>
    <property type="molecule type" value="Genomic_DNA"/>
</dbReference>